<reference evidence="9" key="2">
    <citation type="journal article" date="2023" name="IMA Fungus">
        <title>Comparative genomic study of the Penicillium genus elucidates a diverse pangenome and 15 lateral gene transfer events.</title>
        <authorList>
            <person name="Petersen C."/>
            <person name="Sorensen T."/>
            <person name="Nielsen M.R."/>
            <person name="Sondergaard T.E."/>
            <person name="Sorensen J.L."/>
            <person name="Fitzpatrick D.A."/>
            <person name="Frisvad J.C."/>
            <person name="Nielsen K.L."/>
        </authorList>
    </citation>
    <scope>NUCLEOTIDE SEQUENCE</scope>
    <source>
        <strain evidence="9">IBT 21917</strain>
    </source>
</reference>
<dbReference type="Pfam" id="PF20684">
    <property type="entry name" value="Fung_rhodopsin"/>
    <property type="match status" value="1"/>
</dbReference>
<dbReference type="InterPro" id="IPR052337">
    <property type="entry name" value="SAT4-like"/>
</dbReference>
<feature type="transmembrane region" description="Helical" evidence="7">
    <location>
        <begin position="66"/>
        <end position="87"/>
    </location>
</feature>
<comment type="caution">
    <text evidence="9">The sequence shown here is derived from an EMBL/GenBank/DDBJ whole genome shotgun (WGS) entry which is preliminary data.</text>
</comment>
<dbReference type="AlphaFoldDB" id="A0A9W9HMB4"/>
<evidence type="ECO:0000313" key="9">
    <source>
        <dbReference type="EMBL" id="KAJ5152126.1"/>
    </source>
</evidence>
<evidence type="ECO:0000256" key="5">
    <source>
        <dbReference type="ARBA" id="ARBA00038359"/>
    </source>
</evidence>
<feature type="region of interest" description="Disordered" evidence="6">
    <location>
        <begin position="358"/>
        <end position="400"/>
    </location>
</feature>
<feature type="transmembrane region" description="Helical" evidence="7">
    <location>
        <begin position="115"/>
        <end position="137"/>
    </location>
</feature>
<dbReference type="EMBL" id="JAPQKO010000008">
    <property type="protein sequence ID" value="KAJ5152126.1"/>
    <property type="molecule type" value="Genomic_DNA"/>
</dbReference>
<feature type="transmembrane region" description="Helical" evidence="7">
    <location>
        <begin position="149"/>
        <end position="170"/>
    </location>
</feature>
<comment type="similarity">
    <text evidence="5">Belongs to the SAT4 family.</text>
</comment>
<feature type="domain" description="Rhodopsin" evidence="8">
    <location>
        <begin position="50"/>
        <end position="295"/>
    </location>
</feature>
<comment type="subcellular location">
    <subcellularLocation>
        <location evidence="1">Membrane</location>
        <topology evidence="1">Multi-pass membrane protein</topology>
    </subcellularLocation>
</comment>
<dbReference type="PANTHER" id="PTHR33048:SF47">
    <property type="entry name" value="INTEGRAL MEMBRANE PROTEIN-RELATED"/>
    <property type="match status" value="1"/>
</dbReference>
<reference evidence="9" key="1">
    <citation type="submission" date="2022-11" db="EMBL/GenBank/DDBJ databases">
        <authorList>
            <person name="Petersen C."/>
        </authorList>
    </citation>
    <scope>NUCLEOTIDE SEQUENCE</scope>
    <source>
        <strain evidence="9">IBT 21917</strain>
    </source>
</reference>
<dbReference type="GO" id="GO:0016020">
    <property type="term" value="C:membrane"/>
    <property type="evidence" value="ECO:0007669"/>
    <property type="project" value="UniProtKB-SubCell"/>
</dbReference>
<protein>
    <recommendedName>
        <fullName evidence="8">Rhodopsin domain-containing protein</fullName>
    </recommendedName>
</protein>
<sequence>MAIPADIAAASAAGRVPDNVSLSYLAETRDHSAIVGIVFMVCLTGLLMIVRLYARIFLVKKVGLDDALAILTMIVYVVFVVLSIVLINLGSGRHIEYIQYVLSMPTVRDTEVLDYAAHILYTTALFLCRLSGLAFYFRLTARASKLHMAIMIAAPFLFAAYLPQLFLLIFHCKPVTGLWPYDWQHETTNYTCLSWGLVYSVNSGVSLACDVMMFIIPAILIKQLHVSMKKKIKLSLVMFPGVFVIVISAVRVYLVVVGQWDSDGSWAYNPMLCIENAEIAGTLIALSVPALKPVFGSIFNSLTEYTSSHTRSRSAGKLRTPSKPASGLGSHARDDKRLLRWSKLGGDDYEMMPSEVSVSRNLHSSGSKTPGIKVTNEVNITRYEESTRSKRSSRASSGGP</sequence>
<feature type="compositionally biased region" description="Polar residues" evidence="6">
    <location>
        <begin position="358"/>
        <end position="368"/>
    </location>
</feature>
<feature type="transmembrane region" description="Helical" evidence="7">
    <location>
        <begin position="232"/>
        <end position="254"/>
    </location>
</feature>
<evidence type="ECO:0000259" key="8">
    <source>
        <dbReference type="Pfam" id="PF20684"/>
    </source>
</evidence>
<proteinExistence type="inferred from homology"/>
<feature type="transmembrane region" description="Helical" evidence="7">
    <location>
        <begin position="197"/>
        <end position="220"/>
    </location>
</feature>
<accession>A0A9W9HMB4</accession>
<gene>
    <name evidence="9" type="ORF">N7492_010421</name>
</gene>
<keyword evidence="3 7" id="KW-1133">Transmembrane helix</keyword>
<evidence type="ECO:0000313" key="10">
    <source>
        <dbReference type="Proteomes" id="UP001146351"/>
    </source>
</evidence>
<dbReference type="InterPro" id="IPR049326">
    <property type="entry name" value="Rhodopsin_dom_fungi"/>
</dbReference>
<feature type="region of interest" description="Disordered" evidence="6">
    <location>
        <begin position="310"/>
        <end position="333"/>
    </location>
</feature>
<keyword evidence="10" id="KW-1185">Reference proteome</keyword>
<evidence type="ECO:0000256" key="6">
    <source>
        <dbReference type="SAM" id="MobiDB-lite"/>
    </source>
</evidence>
<dbReference type="PANTHER" id="PTHR33048">
    <property type="entry name" value="PTH11-LIKE INTEGRAL MEMBRANE PROTEIN (AFU_ORTHOLOGUE AFUA_5G11245)"/>
    <property type="match status" value="1"/>
</dbReference>
<keyword evidence="4 7" id="KW-0472">Membrane</keyword>
<name>A0A9W9HMB4_9EURO</name>
<evidence type="ECO:0000256" key="7">
    <source>
        <dbReference type="SAM" id="Phobius"/>
    </source>
</evidence>
<evidence type="ECO:0000256" key="2">
    <source>
        <dbReference type="ARBA" id="ARBA00022692"/>
    </source>
</evidence>
<feature type="transmembrane region" description="Helical" evidence="7">
    <location>
        <begin position="33"/>
        <end position="54"/>
    </location>
</feature>
<evidence type="ECO:0000256" key="3">
    <source>
        <dbReference type="ARBA" id="ARBA00022989"/>
    </source>
</evidence>
<dbReference type="Proteomes" id="UP001146351">
    <property type="component" value="Unassembled WGS sequence"/>
</dbReference>
<dbReference type="OrthoDB" id="5283415at2759"/>
<evidence type="ECO:0000256" key="1">
    <source>
        <dbReference type="ARBA" id="ARBA00004141"/>
    </source>
</evidence>
<evidence type="ECO:0000256" key="4">
    <source>
        <dbReference type="ARBA" id="ARBA00023136"/>
    </source>
</evidence>
<organism evidence="9 10">
    <name type="scientific">Penicillium capsulatum</name>
    <dbReference type="NCBI Taxonomy" id="69766"/>
    <lineage>
        <taxon>Eukaryota</taxon>
        <taxon>Fungi</taxon>
        <taxon>Dikarya</taxon>
        <taxon>Ascomycota</taxon>
        <taxon>Pezizomycotina</taxon>
        <taxon>Eurotiomycetes</taxon>
        <taxon>Eurotiomycetidae</taxon>
        <taxon>Eurotiales</taxon>
        <taxon>Aspergillaceae</taxon>
        <taxon>Penicillium</taxon>
    </lineage>
</organism>
<keyword evidence="2 7" id="KW-0812">Transmembrane</keyword>